<reference evidence="1 2" key="1">
    <citation type="submission" date="2014-11" db="EMBL/GenBank/DDBJ databases">
        <title>Draft Genome Sequences of Paenibacillus polymyxa NRRL B-30509 and Paenibacillus terrae NRRL B-30644, Strains from a Poultry Environment that Produce Tridecaptin A and Paenicidins.</title>
        <authorList>
            <person name="van Belkum M.J."/>
            <person name="Lohans C.T."/>
            <person name="Vederas J.C."/>
        </authorList>
    </citation>
    <scope>NUCLEOTIDE SEQUENCE [LARGE SCALE GENOMIC DNA]</scope>
    <source>
        <strain evidence="1 2">NRRL B-30644</strain>
    </source>
</reference>
<proteinExistence type="predicted"/>
<dbReference type="RefSeq" id="WP_044645969.1">
    <property type="nucleotide sequence ID" value="NZ_JTHP01000015.1"/>
</dbReference>
<evidence type="ECO:0000313" key="1">
    <source>
        <dbReference type="EMBL" id="KJD45784.1"/>
    </source>
</evidence>
<accession>A0A0D7X3I7</accession>
<dbReference type="EMBL" id="JTHP01000015">
    <property type="protein sequence ID" value="KJD45784.1"/>
    <property type="molecule type" value="Genomic_DNA"/>
</dbReference>
<name>A0A0D7X3I7_9BACL</name>
<dbReference type="AlphaFoldDB" id="A0A0D7X3I7"/>
<protein>
    <submittedName>
        <fullName evidence="1">Uncharacterized protein</fullName>
    </submittedName>
</protein>
<sequence>MLTVMKERTWLLKTRESVFIVFLTAMILCGIISPNTASAATSVYTISAFTNSSESNLYIYQSYNATNYGLLKGSA</sequence>
<gene>
    <name evidence="1" type="ORF">QD47_09845</name>
</gene>
<keyword evidence="2" id="KW-1185">Reference proteome</keyword>
<dbReference type="PATRIC" id="fig|159743.3.peg.2197"/>
<dbReference type="Proteomes" id="UP000032534">
    <property type="component" value="Unassembled WGS sequence"/>
</dbReference>
<evidence type="ECO:0000313" key="2">
    <source>
        <dbReference type="Proteomes" id="UP000032534"/>
    </source>
</evidence>
<comment type="caution">
    <text evidence="1">The sequence shown here is derived from an EMBL/GenBank/DDBJ whole genome shotgun (WGS) entry which is preliminary data.</text>
</comment>
<organism evidence="1 2">
    <name type="scientific">Paenibacillus terrae</name>
    <dbReference type="NCBI Taxonomy" id="159743"/>
    <lineage>
        <taxon>Bacteria</taxon>
        <taxon>Bacillati</taxon>
        <taxon>Bacillota</taxon>
        <taxon>Bacilli</taxon>
        <taxon>Bacillales</taxon>
        <taxon>Paenibacillaceae</taxon>
        <taxon>Paenibacillus</taxon>
    </lineage>
</organism>